<reference evidence="2 3" key="1">
    <citation type="journal article" date="2020" name="Nat. Food">
        <title>A phased Vanilla planifolia genome enables genetic improvement of flavour and production.</title>
        <authorList>
            <person name="Hasing T."/>
            <person name="Tang H."/>
            <person name="Brym M."/>
            <person name="Khazi F."/>
            <person name="Huang T."/>
            <person name="Chambers A.H."/>
        </authorList>
    </citation>
    <scope>NUCLEOTIDE SEQUENCE [LARGE SCALE GENOMIC DNA]</scope>
    <source>
        <tissue evidence="2">Leaf</tissue>
    </source>
</reference>
<comment type="caution">
    <text evidence="2">The sequence shown here is derived from an EMBL/GenBank/DDBJ whole genome shotgun (WGS) entry which is preliminary data.</text>
</comment>
<dbReference type="EMBL" id="JADCNL010000004">
    <property type="protein sequence ID" value="KAG0485733.1"/>
    <property type="molecule type" value="Genomic_DNA"/>
</dbReference>
<evidence type="ECO:0000313" key="2">
    <source>
        <dbReference type="EMBL" id="KAG0485733.1"/>
    </source>
</evidence>
<protein>
    <submittedName>
        <fullName evidence="2">Uncharacterized protein</fullName>
    </submittedName>
</protein>
<dbReference type="OrthoDB" id="2419at2759"/>
<dbReference type="AlphaFoldDB" id="A0A835RG31"/>
<feature type="region of interest" description="Disordered" evidence="1">
    <location>
        <begin position="1"/>
        <end position="35"/>
    </location>
</feature>
<evidence type="ECO:0000313" key="3">
    <source>
        <dbReference type="Proteomes" id="UP000636800"/>
    </source>
</evidence>
<sequence length="114" mass="12528">MNGRTRSPSERGRCSRSRQEAGSGGREGEGRKRVGLRLEAMSASGRMRLRLTGVVTKVTGSRGWRGRRARSSMELGDLGPQQGIRRKWVRFGFVGSTCSSSSWNWELNVGGAID</sequence>
<feature type="compositionally biased region" description="Basic and acidic residues" evidence="1">
    <location>
        <begin position="7"/>
        <end position="19"/>
    </location>
</feature>
<name>A0A835RG31_VANPL</name>
<proteinExistence type="predicted"/>
<organism evidence="2 3">
    <name type="scientific">Vanilla planifolia</name>
    <name type="common">Vanilla</name>
    <dbReference type="NCBI Taxonomy" id="51239"/>
    <lineage>
        <taxon>Eukaryota</taxon>
        <taxon>Viridiplantae</taxon>
        <taxon>Streptophyta</taxon>
        <taxon>Embryophyta</taxon>
        <taxon>Tracheophyta</taxon>
        <taxon>Spermatophyta</taxon>
        <taxon>Magnoliopsida</taxon>
        <taxon>Liliopsida</taxon>
        <taxon>Asparagales</taxon>
        <taxon>Orchidaceae</taxon>
        <taxon>Vanilloideae</taxon>
        <taxon>Vanilleae</taxon>
        <taxon>Vanilla</taxon>
    </lineage>
</organism>
<keyword evidence="3" id="KW-1185">Reference proteome</keyword>
<evidence type="ECO:0000256" key="1">
    <source>
        <dbReference type="SAM" id="MobiDB-lite"/>
    </source>
</evidence>
<accession>A0A835RG31</accession>
<dbReference type="Proteomes" id="UP000636800">
    <property type="component" value="Unassembled WGS sequence"/>
</dbReference>
<gene>
    <name evidence="2" type="ORF">HPP92_009812</name>
</gene>